<keyword evidence="3 4" id="KW-0443">Lipid metabolism</keyword>
<dbReference type="Proteomes" id="UP000055060">
    <property type="component" value="Unassembled WGS sequence"/>
</dbReference>
<dbReference type="Pfam" id="PF01734">
    <property type="entry name" value="Patatin"/>
    <property type="match status" value="1"/>
</dbReference>
<dbReference type="RefSeq" id="WP_075073988.1">
    <property type="nucleotide sequence ID" value="NZ_DF967972.1"/>
</dbReference>
<feature type="short sequence motif" description="DGA/G" evidence="4">
    <location>
        <begin position="152"/>
        <end position="154"/>
    </location>
</feature>
<dbReference type="CDD" id="cd07205">
    <property type="entry name" value="Pat_PNPLA6_PNPLA7_NTE1_like"/>
    <property type="match status" value="1"/>
</dbReference>
<feature type="active site" description="Nucleophile" evidence="4">
    <location>
        <position position="39"/>
    </location>
</feature>
<accession>A0A0S7BKJ8</accession>
<dbReference type="GO" id="GO:0016042">
    <property type="term" value="P:lipid catabolic process"/>
    <property type="evidence" value="ECO:0007669"/>
    <property type="project" value="UniProtKB-UniRule"/>
</dbReference>
<organism evidence="6">
    <name type="scientific">Longilinea arvoryzae</name>
    <dbReference type="NCBI Taxonomy" id="360412"/>
    <lineage>
        <taxon>Bacteria</taxon>
        <taxon>Bacillati</taxon>
        <taxon>Chloroflexota</taxon>
        <taxon>Anaerolineae</taxon>
        <taxon>Anaerolineales</taxon>
        <taxon>Anaerolineaceae</taxon>
        <taxon>Longilinea</taxon>
    </lineage>
</organism>
<dbReference type="InterPro" id="IPR002641">
    <property type="entry name" value="PNPLA_dom"/>
</dbReference>
<dbReference type="Gene3D" id="3.40.1090.10">
    <property type="entry name" value="Cytosolic phospholipase A2 catalytic domain"/>
    <property type="match status" value="2"/>
</dbReference>
<dbReference type="PANTHER" id="PTHR14226">
    <property type="entry name" value="NEUROPATHY TARGET ESTERASE/SWISS CHEESE D.MELANOGASTER"/>
    <property type="match status" value="1"/>
</dbReference>
<dbReference type="InterPro" id="IPR016035">
    <property type="entry name" value="Acyl_Trfase/lysoPLipase"/>
</dbReference>
<keyword evidence="7" id="KW-1185">Reference proteome</keyword>
<name>A0A0S7BKJ8_9CHLR</name>
<reference evidence="6" key="1">
    <citation type="submission" date="2015-07" db="EMBL/GenBank/DDBJ databases">
        <title>Draft Genome Sequences of Anaerolinea thermolimosa IMO-1, Bellilinea caldifistulae GOMI-1, Leptolinea tardivitalis YMTK-2, Levilinea saccharolytica KIBI-1,Longilinea arvoryzae KOME-1, Previously Described as Members of the Anaerolineaceae (Chloroflexi).</title>
        <authorList>
            <person name="Sekiguchi Y."/>
            <person name="Ohashi A."/>
            <person name="Matsuura N."/>
            <person name="Tourlousse M.D."/>
        </authorList>
    </citation>
    <scope>NUCLEOTIDE SEQUENCE [LARGE SCALE GENOMIC DNA]</scope>
    <source>
        <strain evidence="6">KOME-1</strain>
    </source>
</reference>
<dbReference type="EMBL" id="DF967972">
    <property type="protein sequence ID" value="GAP14754.1"/>
    <property type="molecule type" value="Genomic_DNA"/>
</dbReference>
<feature type="active site" description="Proton acceptor" evidence="4">
    <location>
        <position position="152"/>
    </location>
</feature>
<feature type="short sequence motif" description="GXGXXG" evidence="4">
    <location>
        <begin position="10"/>
        <end position="15"/>
    </location>
</feature>
<sequence length="308" mass="32793">MTDIALALGGGGIKGIAHIGVLRVLEQAGFNIKAVAGTSAGGLMGSIYAYGKTSDEIENIVLNLDQSRLFVRTKEDGPSILGLGGIVQTLSEQLGDATFSDLKIPFACTAVDTITMKEYILDQGRVADAVLATIAVPGVFSPREVNGTILVDGGILDPVPVALARWLAPSLPVIAVCLSPAPEGWAHSPELSVPVNNPFAQPIISQITKTRVAKAFTTYVRSMDITSHMLAELRLEIDRPDVIIRPNVSRFGILDTVDPKVLIAEGEASATAALKDIQKSLGWTNQVTRRFRKVQQPGVKIGRFETGD</sequence>
<evidence type="ECO:0000256" key="2">
    <source>
        <dbReference type="ARBA" id="ARBA00022963"/>
    </source>
</evidence>
<dbReference type="SUPFAM" id="SSF52151">
    <property type="entry name" value="FabD/lysophospholipase-like"/>
    <property type="match status" value="1"/>
</dbReference>
<evidence type="ECO:0000313" key="7">
    <source>
        <dbReference type="Proteomes" id="UP000055060"/>
    </source>
</evidence>
<dbReference type="STRING" id="360412.LARV_02529"/>
<proteinExistence type="predicted"/>
<feature type="short sequence motif" description="GXSXG" evidence="4">
    <location>
        <begin position="37"/>
        <end position="41"/>
    </location>
</feature>
<evidence type="ECO:0000313" key="6">
    <source>
        <dbReference type="EMBL" id="GAP14754.1"/>
    </source>
</evidence>
<feature type="domain" description="PNPLA" evidence="5">
    <location>
        <begin position="6"/>
        <end position="165"/>
    </location>
</feature>
<dbReference type="AlphaFoldDB" id="A0A0S7BKJ8"/>
<evidence type="ECO:0000256" key="1">
    <source>
        <dbReference type="ARBA" id="ARBA00022801"/>
    </source>
</evidence>
<dbReference type="InterPro" id="IPR050301">
    <property type="entry name" value="NTE"/>
</dbReference>
<evidence type="ECO:0000256" key="4">
    <source>
        <dbReference type="PROSITE-ProRule" id="PRU01161"/>
    </source>
</evidence>
<keyword evidence="2 4" id="KW-0442">Lipid degradation</keyword>
<dbReference type="OrthoDB" id="9770965at2"/>
<gene>
    <name evidence="6" type="ORF">LARV_02529</name>
</gene>
<protein>
    <submittedName>
        <fullName evidence="6">Predicted esterase of the alpha-beta hydrolase superfamily</fullName>
    </submittedName>
</protein>
<evidence type="ECO:0000256" key="3">
    <source>
        <dbReference type="ARBA" id="ARBA00023098"/>
    </source>
</evidence>
<evidence type="ECO:0000259" key="5">
    <source>
        <dbReference type="PROSITE" id="PS51635"/>
    </source>
</evidence>
<dbReference type="GO" id="GO:0016787">
    <property type="term" value="F:hydrolase activity"/>
    <property type="evidence" value="ECO:0007669"/>
    <property type="project" value="UniProtKB-UniRule"/>
</dbReference>
<keyword evidence="1 4" id="KW-0378">Hydrolase</keyword>
<dbReference type="PROSITE" id="PS51635">
    <property type="entry name" value="PNPLA"/>
    <property type="match status" value="1"/>
</dbReference>
<dbReference type="PANTHER" id="PTHR14226:SF76">
    <property type="entry name" value="NTE FAMILY PROTEIN RSSA"/>
    <property type="match status" value="1"/>
</dbReference>